<comment type="caution">
    <text evidence="1">The sequence shown here is derived from an EMBL/GenBank/DDBJ whole genome shotgun (WGS) entry which is preliminary data.</text>
</comment>
<name>A0ACB8XVE1_9ASTR</name>
<reference evidence="2" key="1">
    <citation type="journal article" date="2022" name="Mol. Ecol. Resour.">
        <title>The genomes of chicory, endive, great burdock and yacon provide insights into Asteraceae palaeo-polyploidization history and plant inulin production.</title>
        <authorList>
            <person name="Fan W."/>
            <person name="Wang S."/>
            <person name="Wang H."/>
            <person name="Wang A."/>
            <person name="Jiang F."/>
            <person name="Liu H."/>
            <person name="Zhao H."/>
            <person name="Xu D."/>
            <person name="Zhang Y."/>
        </authorList>
    </citation>
    <scope>NUCLEOTIDE SEQUENCE [LARGE SCALE GENOMIC DNA]</scope>
    <source>
        <strain evidence="2">cv. Yunnan</strain>
    </source>
</reference>
<organism evidence="1 2">
    <name type="scientific">Smallanthus sonchifolius</name>
    <dbReference type="NCBI Taxonomy" id="185202"/>
    <lineage>
        <taxon>Eukaryota</taxon>
        <taxon>Viridiplantae</taxon>
        <taxon>Streptophyta</taxon>
        <taxon>Embryophyta</taxon>
        <taxon>Tracheophyta</taxon>
        <taxon>Spermatophyta</taxon>
        <taxon>Magnoliopsida</taxon>
        <taxon>eudicotyledons</taxon>
        <taxon>Gunneridae</taxon>
        <taxon>Pentapetalae</taxon>
        <taxon>asterids</taxon>
        <taxon>campanulids</taxon>
        <taxon>Asterales</taxon>
        <taxon>Asteraceae</taxon>
        <taxon>Asteroideae</taxon>
        <taxon>Heliantheae alliance</taxon>
        <taxon>Millerieae</taxon>
        <taxon>Smallanthus</taxon>
    </lineage>
</organism>
<dbReference type="Proteomes" id="UP001056120">
    <property type="component" value="Linkage Group LG29"/>
</dbReference>
<proteinExistence type="predicted"/>
<protein>
    <submittedName>
        <fullName evidence="1">Uncharacterized protein</fullName>
    </submittedName>
</protein>
<accession>A0ACB8XVE1</accession>
<reference evidence="1 2" key="2">
    <citation type="journal article" date="2022" name="Mol. Ecol. Resour.">
        <title>The genomes of chicory, endive, great burdock and yacon provide insights into Asteraceae paleo-polyploidization history and plant inulin production.</title>
        <authorList>
            <person name="Fan W."/>
            <person name="Wang S."/>
            <person name="Wang H."/>
            <person name="Wang A."/>
            <person name="Jiang F."/>
            <person name="Liu H."/>
            <person name="Zhao H."/>
            <person name="Xu D."/>
            <person name="Zhang Y."/>
        </authorList>
    </citation>
    <scope>NUCLEOTIDE SEQUENCE [LARGE SCALE GENOMIC DNA]</scope>
    <source>
        <strain evidence="2">cv. Yunnan</strain>
        <tissue evidence="1">Leaves</tissue>
    </source>
</reference>
<sequence>MYEIRMAEIKLIFGYLLLYASITPTHAADTISANQIVRYNETIISSPLETFELGFFNPGNSTNHYVGIWYKKISPRTVVWVANRNTPLTDTSVELTLTHQGVLIIQDATTGNIVWSSANSTTLQVRKPIGQVLDTGNFIIYEEGDRINEEDPIWQSFDFITDTLLPGMKMGWNLVTRTESRLTSWKSDDDPAFGPWNGLRFSGISNLRSNPFYNFTFVVNQREIYYQVNLIDTSVITRLVIQPTGNLERWFWMDSKQEWNLYLSRQNDRCDQYAVCGPFGSCNIGRSPVCECLKGFEPASPDQWKITDWSQGCRHTVPLDCNPGEGFNKYSNLKLPDTRGSWKKQQQQELKVGILGDQVSQGIRIATEPKSLFIQNDLHIVYDPGLTVVSERWLEEDRIRDVVSIKRRRKNNKARRKMSTNQEKNGRSVCFQKQ</sequence>
<dbReference type="EMBL" id="CM042046">
    <property type="protein sequence ID" value="KAI3675435.1"/>
    <property type="molecule type" value="Genomic_DNA"/>
</dbReference>
<evidence type="ECO:0000313" key="1">
    <source>
        <dbReference type="EMBL" id="KAI3675435.1"/>
    </source>
</evidence>
<keyword evidence="2" id="KW-1185">Reference proteome</keyword>
<evidence type="ECO:0000313" key="2">
    <source>
        <dbReference type="Proteomes" id="UP001056120"/>
    </source>
</evidence>
<gene>
    <name evidence="1" type="ORF">L1987_85025</name>
</gene>